<keyword evidence="2" id="KW-1185">Reference proteome</keyword>
<protein>
    <submittedName>
        <fullName evidence="1">Uncharacterized protein</fullName>
    </submittedName>
</protein>
<proteinExistence type="predicted"/>
<gene>
    <name evidence="1" type="ORF">J7I42_17265</name>
</gene>
<organism evidence="1 2">
    <name type="scientific">Niastella soli</name>
    <dbReference type="NCBI Taxonomy" id="2821487"/>
    <lineage>
        <taxon>Bacteria</taxon>
        <taxon>Pseudomonadati</taxon>
        <taxon>Bacteroidota</taxon>
        <taxon>Chitinophagia</taxon>
        <taxon>Chitinophagales</taxon>
        <taxon>Chitinophagaceae</taxon>
        <taxon>Niastella</taxon>
    </lineage>
</organism>
<evidence type="ECO:0000313" key="2">
    <source>
        <dbReference type="Proteomes" id="UP000677244"/>
    </source>
</evidence>
<dbReference type="RefSeq" id="WP_209140090.1">
    <property type="nucleotide sequence ID" value="NZ_JAGHKO010000004.1"/>
</dbReference>
<dbReference type="Proteomes" id="UP000677244">
    <property type="component" value="Unassembled WGS sequence"/>
</dbReference>
<accession>A0ABS3YVS9</accession>
<dbReference type="EMBL" id="JAGHKO010000004">
    <property type="protein sequence ID" value="MBO9202037.1"/>
    <property type="molecule type" value="Genomic_DNA"/>
</dbReference>
<sequence>MIETDNFSKLRTDLIKEIATNWKLEAKSEDVGRYFYHMNEVEAIISGAKNYVIGRKGTGKTAISEFILGLGKTQKGIFCEKLSFKNFPFNDLYELSNLKYTPPNQYITLWKYLIYSVICRLMLKNNNINSQVRKSLSLSYNTDPITNLPVVVSNWTDANFKLQNDTKQPSNLSWIEKVNILEGIIQKNLDNEKYYIIFDELDEDYRDIKNIEEFKPYNNLITSLFKAVQDVKNIFRLSSLNINPVIFLRDDIYDLIKDTDKNKWSDYKIEIDWDENKIKRLLAFRISKAISTSQHVLNFDKAWELIFHRSAVRMGDKQSKEMHTFDFIARSTQMRPRDFIKYIQACAEDTYYNHGRFIYPQTIKQVDKAFSNYLKAEVEDEIQAILPDIPQIFQVLSQIRKWNFTVQEFKTAFANYVQAGTIKETNMDFVIQALFNFNVIGNLPRQRQNQFFRYKNKEARINFNESIVVHRGLFKSLQIL</sequence>
<dbReference type="InterPro" id="IPR059206">
    <property type="entry name" value="Sll1717-like"/>
</dbReference>
<evidence type="ECO:0000313" key="1">
    <source>
        <dbReference type="EMBL" id="MBO9202037.1"/>
    </source>
</evidence>
<reference evidence="1 2" key="1">
    <citation type="submission" date="2021-03" db="EMBL/GenBank/DDBJ databases">
        <title>Assistant Professor.</title>
        <authorList>
            <person name="Huq M.A."/>
        </authorList>
    </citation>
    <scope>NUCLEOTIDE SEQUENCE [LARGE SCALE GENOMIC DNA]</scope>
    <source>
        <strain evidence="1 2">MAH-29</strain>
    </source>
</reference>
<comment type="caution">
    <text evidence="1">The sequence shown here is derived from an EMBL/GenBank/DDBJ whole genome shotgun (WGS) entry which is preliminary data.</text>
</comment>
<name>A0ABS3YVS9_9BACT</name>
<dbReference type="NCBIfam" id="NF047389">
    <property type="entry name" value="ATPase_Sll1717"/>
    <property type="match status" value="1"/>
</dbReference>